<dbReference type="InterPro" id="IPR002656">
    <property type="entry name" value="Acyl_transf_3_dom"/>
</dbReference>
<dbReference type="Pfam" id="PF01757">
    <property type="entry name" value="Acyl_transf_3"/>
    <property type="match status" value="1"/>
</dbReference>
<evidence type="ECO:0000259" key="2">
    <source>
        <dbReference type="Pfam" id="PF01757"/>
    </source>
</evidence>
<feature type="domain" description="Acyltransferase 3" evidence="2">
    <location>
        <begin position="30"/>
        <end position="313"/>
    </location>
</feature>
<name>A0A975ITA2_9CAUL</name>
<keyword evidence="1" id="KW-0472">Membrane</keyword>
<sequence>MEAGPALELVAPQATARAPAAPSVHSQRLDYLDGWRGLSILAVLAGHFAPLAIYNTGRLGVEMFFVLSGRLMADVLFVERFPLGSFFRRRVARVWPGLFVFVALMAVVFHGPGPLAVQPIDIASSLTFTGNYVRIYLHNMGVLDHTWSLCVEEWGYLVLGLVALSARRFGFNPLLAIAGLAIACVANGMVQSGLGLDYYAVYWRTDVRMGSILMAAAVYLAQRQAGLAWPAWTTAAFGGLALMLSVAVVPDAIKYSLGTLCLSLALVGLDQAPQGLRRLLADPVLTRIGLWSFSLYLWQHPFFRLIGRAPEPLLLAGAVACALASFYLVEQPARRWLNRRWRAPKALSAAA</sequence>
<gene>
    <name evidence="3" type="ORF">KCG34_15925</name>
</gene>
<feature type="transmembrane region" description="Helical" evidence="1">
    <location>
        <begin position="312"/>
        <end position="329"/>
    </location>
</feature>
<keyword evidence="3" id="KW-0012">Acyltransferase</keyword>
<dbReference type="RefSeq" id="WP_211936620.1">
    <property type="nucleotide sequence ID" value="NZ_CP073078.1"/>
</dbReference>
<evidence type="ECO:0000256" key="1">
    <source>
        <dbReference type="SAM" id="Phobius"/>
    </source>
</evidence>
<reference evidence="3" key="1">
    <citation type="submission" date="2021-04" db="EMBL/GenBank/DDBJ databases">
        <title>The complete genome sequence of Caulobacter sp. S6.</title>
        <authorList>
            <person name="Tang Y."/>
            <person name="Ouyang W."/>
            <person name="Liu Q."/>
            <person name="Huang B."/>
            <person name="Guo Z."/>
            <person name="Lei P."/>
        </authorList>
    </citation>
    <scope>NUCLEOTIDE SEQUENCE</scope>
    <source>
        <strain evidence="3">S6</strain>
    </source>
</reference>
<dbReference type="InterPro" id="IPR050879">
    <property type="entry name" value="Acyltransferase_3"/>
</dbReference>
<dbReference type="PANTHER" id="PTHR23028:SF53">
    <property type="entry name" value="ACYL_TRANSF_3 DOMAIN-CONTAINING PROTEIN"/>
    <property type="match status" value="1"/>
</dbReference>
<organism evidence="3 4">
    <name type="scientific">Phenylobacterium montanum</name>
    <dbReference type="NCBI Taxonomy" id="2823693"/>
    <lineage>
        <taxon>Bacteria</taxon>
        <taxon>Pseudomonadati</taxon>
        <taxon>Pseudomonadota</taxon>
        <taxon>Alphaproteobacteria</taxon>
        <taxon>Caulobacterales</taxon>
        <taxon>Caulobacteraceae</taxon>
        <taxon>Phenylobacterium</taxon>
    </lineage>
</organism>
<dbReference type="GO" id="GO:0016020">
    <property type="term" value="C:membrane"/>
    <property type="evidence" value="ECO:0007669"/>
    <property type="project" value="TreeGrafter"/>
</dbReference>
<keyword evidence="3" id="KW-0808">Transferase</keyword>
<dbReference type="AlphaFoldDB" id="A0A975ITA2"/>
<keyword evidence="1" id="KW-0812">Transmembrane</keyword>
<dbReference type="GO" id="GO:0016747">
    <property type="term" value="F:acyltransferase activity, transferring groups other than amino-acyl groups"/>
    <property type="evidence" value="ECO:0007669"/>
    <property type="project" value="InterPro"/>
</dbReference>
<feature type="transmembrane region" description="Helical" evidence="1">
    <location>
        <begin position="171"/>
        <end position="189"/>
    </location>
</feature>
<accession>A0A975ITA2</accession>
<dbReference type="Proteomes" id="UP000676409">
    <property type="component" value="Chromosome"/>
</dbReference>
<evidence type="ECO:0000313" key="3">
    <source>
        <dbReference type="EMBL" id="QUD86568.1"/>
    </source>
</evidence>
<evidence type="ECO:0000313" key="4">
    <source>
        <dbReference type="Proteomes" id="UP000676409"/>
    </source>
</evidence>
<dbReference type="EMBL" id="CP073078">
    <property type="protein sequence ID" value="QUD86568.1"/>
    <property type="molecule type" value="Genomic_DNA"/>
</dbReference>
<feature type="transmembrane region" description="Helical" evidence="1">
    <location>
        <begin position="90"/>
        <end position="109"/>
    </location>
</feature>
<protein>
    <submittedName>
        <fullName evidence="3">Acyltransferase</fullName>
    </submittedName>
</protein>
<feature type="transmembrane region" description="Helical" evidence="1">
    <location>
        <begin position="227"/>
        <end position="249"/>
    </location>
</feature>
<dbReference type="GO" id="GO:0000271">
    <property type="term" value="P:polysaccharide biosynthetic process"/>
    <property type="evidence" value="ECO:0007669"/>
    <property type="project" value="TreeGrafter"/>
</dbReference>
<feature type="transmembrane region" description="Helical" evidence="1">
    <location>
        <begin position="35"/>
        <end position="53"/>
    </location>
</feature>
<keyword evidence="4" id="KW-1185">Reference proteome</keyword>
<keyword evidence="1" id="KW-1133">Transmembrane helix</keyword>
<dbReference type="KEGG" id="caul:KCG34_15925"/>
<proteinExistence type="predicted"/>
<dbReference type="PANTHER" id="PTHR23028">
    <property type="entry name" value="ACETYLTRANSFERASE"/>
    <property type="match status" value="1"/>
</dbReference>